<proteinExistence type="predicted"/>
<dbReference type="Gene3D" id="2.40.10.220">
    <property type="entry name" value="predicted glycosyltransferase like domains"/>
    <property type="match status" value="1"/>
</dbReference>
<dbReference type="AlphaFoldDB" id="A0A4R3Q1G7"/>
<keyword evidence="1" id="KW-0812">Transmembrane</keyword>
<feature type="transmembrane region" description="Helical" evidence="1">
    <location>
        <begin position="152"/>
        <end position="174"/>
    </location>
</feature>
<keyword evidence="1" id="KW-0472">Membrane</keyword>
<name>A0A4R3Q1G7_RHISU</name>
<evidence type="ECO:0000256" key="1">
    <source>
        <dbReference type="SAM" id="Phobius"/>
    </source>
</evidence>
<evidence type="ECO:0000313" key="3">
    <source>
        <dbReference type="Proteomes" id="UP000294576"/>
    </source>
</evidence>
<sequence length="348" mass="37475">MTAVAVPKRREREFPRFKLPLAALIDGKRIEVCDWSVTGLGLAAVALTQAPGDYLAVTLLLETEGSCLELALNTRIVWVNADERRAGLQILDPAETTAPLAHFADLYLAGRVVQSGSKVYVLGHQMAEKEDTKAVVVGMTASSTGNGLAGRIFGLLIFVVIGLAAFSFLSSIVYKRLFTFEAVSASIAAETVTVYQPRDGVVEFAALPQKVKQGDRLATIVLDAPAADGKSIVEVLSACDCYVLSVDHPGSTYGRAGGRMLSLVRQDAPLYVSVRVPFRRLANISEKPQISLSYLDGVEAKKVEIVSIPKVTEYTTTQLEIQVQPGRSLDPSMVGQPVLATFDTAPWH</sequence>
<comment type="caution">
    <text evidence="2">The sequence shown here is derived from an EMBL/GenBank/DDBJ whole genome shotgun (WGS) entry which is preliminary data.</text>
</comment>
<evidence type="ECO:0000313" key="2">
    <source>
        <dbReference type="EMBL" id="TCU14771.1"/>
    </source>
</evidence>
<accession>A0A4R3Q1G7</accession>
<evidence type="ECO:0008006" key="4">
    <source>
        <dbReference type="Google" id="ProtNLM"/>
    </source>
</evidence>
<keyword evidence="1" id="KW-1133">Transmembrane helix</keyword>
<protein>
    <recommendedName>
        <fullName evidence="4">PilZ domain-containing protein</fullName>
    </recommendedName>
</protein>
<dbReference type="RefSeq" id="WP_132563804.1">
    <property type="nucleotide sequence ID" value="NZ_SMBH01000008.1"/>
</dbReference>
<dbReference type="EMBL" id="SMBH01000008">
    <property type="protein sequence ID" value="TCU14771.1"/>
    <property type="molecule type" value="Genomic_DNA"/>
</dbReference>
<gene>
    <name evidence="2" type="ORF">EV132_108141</name>
</gene>
<organism evidence="2 3">
    <name type="scientific">Rhizobium sullae</name>
    <name type="common">Rhizobium hedysari</name>
    <dbReference type="NCBI Taxonomy" id="50338"/>
    <lineage>
        <taxon>Bacteria</taxon>
        <taxon>Pseudomonadati</taxon>
        <taxon>Pseudomonadota</taxon>
        <taxon>Alphaproteobacteria</taxon>
        <taxon>Hyphomicrobiales</taxon>
        <taxon>Rhizobiaceae</taxon>
        <taxon>Rhizobium/Agrobacterium group</taxon>
        <taxon>Rhizobium</taxon>
    </lineage>
</organism>
<dbReference type="Proteomes" id="UP000294576">
    <property type="component" value="Unassembled WGS sequence"/>
</dbReference>
<reference evidence="2 3" key="1">
    <citation type="submission" date="2019-03" db="EMBL/GenBank/DDBJ databases">
        <title>Genomic Encyclopedia of Type Strains, Phase IV (KMG-V): Genome sequencing to study the core and pangenomes of soil and plant-associated prokaryotes.</title>
        <authorList>
            <person name="Whitman W."/>
        </authorList>
    </citation>
    <scope>NUCLEOTIDE SEQUENCE [LARGE SCALE GENOMIC DNA]</scope>
    <source>
        <strain evidence="2 3">Hc14</strain>
    </source>
</reference>